<comment type="caution">
    <text evidence="11">The sequence shown here is derived from an EMBL/GenBank/DDBJ whole genome shotgun (WGS) entry which is preliminary data.</text>
</comment>
<dbReference type="InterPro" id="IPR049622">
    <property type="entry name" value="Dihydroorotate_DH_I"/>
</dbReference>
<sequence>MDLSSKIRDVKFKNPVLLASGCFGRDTLRFTDVSELGGVITKSVTLKPREGNPPPRIFETPCGVINSIGLANPGVDGFVSDELPEILFCDTNVIASIAGEDIAEYTELARAFEQTGVLGIEVNLSCPNVEKGGLVFGKHPGTVRKIIEDVRSISSKLVIAKLPPLFENKAIVSAAEDGGADAISLINTIPALALNIDTGELEIGGVGGGLSGPAIKPVALYCVYNAIKNTNLPVIGVGGIMTAKDALEFLLLGASMVEIGTGVLVDPKIGNKVVKGIEEYFKKEGIKNIAEFQRRSRLEL</sequence>
<evidence type="ECO:0000256" key="4">
    <source>
        <dbReference type="ARBA" id="ARBA00022490"/>
    </source>
</evidence>
<dbReference type="EMBL" id="NOZQ01000023">
    <property type="protein sequence ID" value="OYD17341.1"/>
    <property type="molecule type" value="Genomic_DNA"/>
</dbReference>
<comment type="function">
    <text evidence="9">Catalyzes the conversion of dihydroorotate to orotate.</text>
</comment>
<feature type="binding site" evidence="9">
    <location>
        <begin position="187"/>
        <end position="188"/>
    </location>
    <ligand>
        <name>substrate</name>
    </ligand>
</feature>
<evidence type="ECO:0000256" key="9">
    <source>
        <dbReference type="HAMAP-Rule" id="MF_00224"/>
    </source>
</evidence>
<accession>A0A235BYK2</accession>
<dbReference type="GO" id="GO:0004152">
    <property type="term" value="F:dihydroorotate dehydrogenase activity"/>
    <property type="evidence" value="ECO:0007669"/>
    <property type="project" value="UniProtKB-UniRule"/>
</dbReference>
<dbReference type="GO" id="GO:0005737">
    <property type="term" value="C:cytoplasm"/>
    <property type="evidence" value="ECO:0007669"/>
    <property type="project" value="UniProtKB-SubCell"/>
</dbReference>
<evidence type="ECO:0000256" key="3">
    <source>
        <dbReference type="ARBA" id="ARBA00008008"/>
    </source>
</evidence>
<feature type="binding site" evidence="9">
    <location>
        <position position="123"/>
    </location>
    <ligand>
        <name>substrate</name>
    </ligand>
</feature>
<dbReference type="InterPro" id="IPR013785">
    <property type="entry name" value="Aldolase_TIM"/>
</dbReference>
<dbReference type="CDD" id="cd04740">
    <property type="entry name" value="DHOD_1B_like"/>
    <property type="match status" value="1"/>
</dbReference>
<dbReference type="AlphaFoldDB" id="A0A235BYK2"/>
<evidence type="ECO:0000256" key="1">
    <source>
        <dbReference type="ARBA" id="ARBA00004496"/>
    </source>
</evidence>
<comment type="similarity">
    <text evidence="3 9">Belongs to the dihydroorotate dehydrogenase family. Type 1 subfamily.</text>
</comment>
<evidence type="ECO:0000259" key="10">
    <source>
        <dbReference type="Pfam" id="PF01180"/>
    </source>
</evidence>
<feature type="binding site" evidence="9">
    <location>
        <position position="212"/>
    </location>
    <ligand>
        <name>FMN</name>
        <dbReference type="ChEBI" id="CHEBI:58210"/>
    </ligand>
</feature>
<dbReference type="FunFam" id="3.20.20.70:FF:000027">
    <property type="entry name" value="Dihydropyrimidine dehydrogenase [NADP(+)]"/>
    <property type="match status" value="1"/>
</dbReference>
<evidence type="ECO:0000256" key="5">
    <source>
        <dbReference type="ARBA" id="ARBA00022630"/>
    </source>
</evidence>
<organism evidence="11 12">
    <name type="scientific">candidate division WOR-3 bacterium JGI_Cruoil_03_44_89</name>
    <dbReference type="NCBI Taxonomy" id="1973748"/>
    <lineage>
        <taxon>Bacteria</taxon>
        <taxon>Bacteria division WOR-3</taxon>
    </lineage>
</organism>
<dbReference type="EC" id="1.3.-.-" evidence="9"/>
<feature type="binding site" evidence="9">
    <location>
        <position position="186"/>
    </location>
    <ligand>
        <name>FMN</name>
        <dbReference type="ChEBI" id="CHEBI:58210"/>
    </ligand>
</feature>
<dbReference type="NCBIfam" id="NF005574">
    <property type="entry name" value="PRK07259.1"/>
    <property type="match status" value="1"/>
</dbReference>
<dbReference type="InterPro" id="IPR012135">
    <property type="entry name" value="Dihydroorotate_DH_1_2"/>
</dbReference>
<dbReference type="GO" id="GO:0006207">
    <property type="term" value="P:'de novo' pyrimidine nucleobase biosynthetic process"/>
    <property type="evidence" value="ECO:0007669"/>
    <property type="project" value="InterPro"/>
</dbReference>
<dbReference type="PANTHER" id="PTHR48109">
    <property type="entry name" value="DIHYDROOROTATE DEHYDROGENASE (QUINONE), MITOCHONDRIAL-RELATED"/>
    <property type="match status" value="1"/>
</dbReference>
<feature type="binding site" evidence="9">
    <location>
        <begin position="238"/>
        <end position="239"/>
    </location>
    <ligand>
        <name>FMN</name>
        <dbReference type="ChEBI" id="CHEBI:58210"/>
    </ligand>
</feature>
<dbReference type="InterPro" id="IPR005720">
    <property type="entry name" value="Dihydroorotate_DH_cat"/>
</dbReference>
<evidence type="ECO:0000256" key="8">
    <source>
        <dbReference type="ARBA" id="ARBA00023002"/>
    </source>
</evidence>
<comment type="catalytic activity">
    <reaction evidence="9">
        <text>(S)-dihydroorotate + A = orotate + AH2</text>
        <dbReference type="Rhea" id="RHEA:18073"/>
        <dbReference type="ChEBI" id="CHEBI:13193"/>
        <dbReference type="ChEBI" id="CHEBI:17499"/>
        <dbReference type="ChEBI" id="CHEBI:30839"/>
        <dbReference type="ChEBI" id="CHEBI:30864"/>
    </reaction>
</comment>
<comment type="pathway">
    <text evidence="2 9">Pyrimidine metabolism; UMP biosynthesis via de novo pathway.</text>
</comment>
<keyword evidence="7 9" id="KW-0665">Pyrimidine biosynthesis</keyword>
<dbReference type="NCBIfam" id="TIGR01037">
    <property type="entry name" value="pyrD_sub1_fam"/>
    <property type="match status" value="1"/>
</dbReference>
<feature type="binding site" evidence="9">
    <location>
        <position position="20"/>
    </location>
    <ligand>
        <name>FMN</name>
        <dbReference type="ChEBI" id="CHEBI:58210"/>
    </ligand>
</feature>
<comment type="cofactor">
    <cofactor evidence="9">
        <name>FMN</name>
        <dbReference type="ChEBI" id="CHEBI:58210"/>
    </cofactor>
    <text evidence="9">Binds 1 FMN per subunit.</text>
</comment>
<evidence type="ECO:0000313" key="11">
    <source>
        <dbReference type="EMBL" id="OYD17341.1"/>
    </source>
</evidence>
<dbReference type="InterPro" id="IPR050074">
    <property type="entry name" value="DHO_dehydrogenase"/>
</dbReference>
<dbReference type="UniPathway" id="UPA00070"/>
<dbReference type="Gene3D" id="3.20.20.70">
    <property type="entry name" value="Aldolase class I"/>
    <property type="match status" value="1"/>
</dbReference>
<dbReference type="InterPro" id="IPR024920">
    <property type="entry name" value="Dihydroorotate_DH_1"/>
</dbReference>
<evidence type="ECO:0000256" key="7">
    <source>
        <dbReference type="ARBA" id="ARBA00022975"/>
    </source>
</evidence>
<keyword evidence="5 9" id="KW-0285">Flavoprotein</keyword>
<feature type="binding site" evidence="9">
    <location>
        <position position="161"/>
    </location>
    <ligand>
        <name>FMN</name>
        <dbReference type="ChEBI" id="CHEBI:58210"/>
    </ligand>
</feature>
<keyword evidence="6 9" id="KW-0288">FMN</keyword>
<keyword evidence="8 9" id="KW-0560">Oxidoreductase</keyword>
<dbReference type="SUPFAM" id="SSF51395">
    <property type="entry name" value="FMN-linked oxidoreductases"/>
    <property type="match status" value="1"/>
</dbReference>
<dbReference type="PROSITE" id="PS00911">
    <property type="entry name" value="DHODEHASE_1"/>
    <property type="match status" value="1"/>
</dbReference>
<dbReference type="Pfam" id="PF01180">
    <property type="entry name" value="DHO_dh"/>
    <property type="match status" value="1"/>
</dbReference>
<feature type="active site" description="Nucleophile" evidence="9">
    <location>
        <position position="126"/>
    </location>
</feature>
<comment type="subcellular location">
    <subcellularLocation>
        <location evidence="1 9">Cytoplasm</location>
    </subcellularLocation>
</comment>
<dbReference type="Proteomes" id="UP000215215">
    <property type="component" value="Unassembled WGS sequence"/>
</dbReference>
<evidence type="ECO:0000256" key="2">
    <source>
        <dbReference type="ARBA" id="ARBA00004725"/>
    </source>
</evidence>
<feature type="domain" description="Dihydroorotate dehydrogenase catalytic" evidence="10">
    <location>
        <begin position="3"/>
        <end position="279"/>
    </location>
</feature>
<reference evidence="11 12" key="1">
    <citation type="submission" date="2017-07" db="EMBL/GenBank/DDBJ databases">
        <title>Recovery of genomes from metagenomes via a dereplication, aggregation, and scoring strategy.</title>
        <authorList>
            <person name="Sieber C.M."/>
            <person name="Probst A.J."/>
            <person name="Sharrar A."/>
            <person name="Thomas B.C."/>
            <person name="Hess M."/>
            <person name="Tringe S.G."/>
            <person name="Banfield J.F."/>
        </authorList>
    </citation>
    <scope>NUCLEOTIDE SEQUENCE [LARGE SCALE GENOMIC DNA]</scope>
    <source>
        <strain evidence="11">JGI_Cruoil_03_44_89</strain>
    </source>
</reference>
<feature type="binding site" evidence="9">
    <location>
        <position position="123"/>
    </location>
    <ligand>
        <name>FMN</name>
        <dbReference type="ChEBI" id="CHEBI:58210"/>
    </ligand>
</feature>
<keyword evidence="4 9" id="KW-0963">Cytoplasm</keyword>
<feature type="binding site" evidence="9">
    <location>
        <begin position="260"/>
        <end position="261"/>
    </location>
    <ligand>
        <name>FMN</name>
        <dbReference type="ChEBI" id="CHEBI:58210"/>
    </ligand>
</feature>
<feature type="binding site" evidence="9">
    <location>
        <begin position="66"/>
        <end position="70"/>
    </location>
    <ligand>
        <name>substrate</name>
    </ligand>
</feature>
<dbReference type="HAMAP" id="MF_00224">
    <property type="entry name" value="DHO_dh_type1"/>
    <property type="match status" value="1"/>
</dbReference>
<dbReference type="PIRSF" id="PIRSF000164">
    <property type="entry name" value="DHO_oxidase"/>
    <property type="match status" value="1"/>
</dbReference>
<dbReference type="InterPro" id="IPR033888">
    <property type="entry name" value="DHOD_1B"/>
</dbReference>
<dbReference type="PANTHER" id="PTHR48109:SF1">
    <property type="entry name" value="DIHYDROOROTATE DEHYDROGENASE (FUMARATE)"/>
    <property type="match status" value="1"/>
</dbReference>
<evidence type="ECO:0000256" key="6">
    <source>
        <dbReference type="ARBA" id="ARBA00022643"/>
    </source>
</evidence>
<proteinExistence type="inferred from homology"/>
<dbReference type="InterPro" id="IPR001295">
    <property type="entry name" value="Dihydroorotate_DH_CS"/>
</dbReference>
<feature type="binding site" evidence="9">
    <location>
        <begin position="42"/>
        <end position="43"/>
    </location>
    <ligand>
        <name>FMN</name>
        <dbReference type="ChEBI" id="CHEBI:58210"/>
    </ligand>
</feature>
<gene>
    <name evidence="9" type="primary">pyrD</name>
    <name evidence="11" type="ORF">CH333_01140</name>
</gene>
<comment type="caution">
    <text evidence="9">Lacks conserved residue(s) required for the propagation of feature annotation.</text>
</comment>
<evidence type="ECO:0000313" key="12">
    <source>
        <dbReference type="Proteomes" id="UP000215215"/>
    </source>
</evidence>
<feature type="binding site" evidence="9">
    <location>
        <position position="42"/>
    </location>
    <ligand>
        <name>substrate</name>
    </ligand>
</feature>
<name>A0A235BYK2_UNCW3</name>
<protein>
    <recommendedName>
        <fullName evidence="9">Dihydroorotate dehydrogenase</fullName>
        <shortName evidence="9">DHOD</shortName>
        <shortName evidence="9">DHODase</shortName>
        <shortName evidence="9">DHOdehase</shortName>
        <ecNumber evidence="9">1.3.-.-</ecNumber>
    </recommendedName>
</protein>
<dbReference type="GO" id="GO:0044205">
    <property type="term" value="P:'de novo' UMP biosynthetic process"/>
    <property type="evidence" value="ECO:0007669"/>
    <property type="project" value="UniProtKB-UniRule"/>
</dbReference>